<keyword evidence="1" id="KW-1133">Transmembrane helix</keyword>
<dbReference type="PANTHER" id="PTHR36851">
    <property type="entry name" value="UNNAMED PRODUCT"/>
    <property type="match status" value="1"/>
</dbReference>
<feature type="transmembrane region" description="Helical" evidence="1">
    <location>
        <begin position="450"/>
        <end position="470"/>
    </location>
</feature>
<dbReference type="EMBL" id="MHIM01000034">
    <property type="protein sequence ID" value="OGY51570.1"/>
    <property type="molecule type" value="Genomic_DNA"/>
</dbReference>
<evidence type="ECO:0000256" key="1">
    <source>
        <dbReference type="SAM" id="Phobius"/>
    </source>
</evidence>
<accession>A0A1G1YIN5</accession>
<proteinExistence type="predicted"/>
<evidence type="ECO:0000313" key="4">
    <source>
        <dbReference type="Proteomes" id="UP000177376"/>
    </source>
</evidence>
<organism evidence="3 4">
    <name type="scientific">Candidatus Buchananbacteria bacterium RIFCSPLOWO2_01_FULL_39_33</name>
    <dbReference type="NCBI Taxonomy" id="1797543"/>
    <lineage>
        <taxon>Bacteria</taxon>
        <taxon>Candidatus Buchananiibacteriota</taxon>
    </lineage>
</organism>
<dbReference type="Pfam" id="PF13632">
    <property type="entry name" value="Glyco_trans_2_3"/>
    <property type="match status" value="1"/>
</dbReference>
<feature type="transmembrane region" description="Helical" evidence="1">
    <location>
        <begin position="12"/>
        <end position="31"/>
    </location>
</feature>
<sequence length="496" mass="58556">MPEKTLKKITEVFPAALVWLTFIVIITLSFARPLWAIYFILVFVVYWIVRLFYMMVWLVISWVRYLRDIKIDWLEKIKILPKDYREYYQVIEYPTCGEPYEVVARSFEALLKTNYPKDQMIVVLGGEERKGEQFLKVAKEIKEKFGSQFFKLLITVHELQPDELPGKGANVHYMEWEIKKLIDELNLPYEKVIVSSFDIETLPHRQYFSYLAYKYLTHPNPTHASYQPLILYNNNIWESNPIIRVVASATTFWLLTDLSRPEKLLTFSSHSMSFKMLFDVGFHDKTIVTEDSRICLQGLVQYDGKYEVVPMFVTLSMDTVYIGKFWQSLKNQYKQMRRWAWGVEHFPWMWQNFFSQKANKNIPLKKRIQYLWNQTEGMYSWAVAPLLILVIGRLPLFLASDEDKATAFFQNAPRMLENLMVIGMVGLITNSVMYTLMLPNRPQGYSWLNYIIMLAQWVVFPVTMIIFGSIPALDAQTRLMIGGRYKLGFWVTEKKT</sequence>
<feature type="domain" description="Glycosyltransferase 2-like" evidence="2">
    <location>
        <begin position="198"/>
        <end position="388"/>
    </location>
</feature>
<reference evidence="3 4" key="1">
    <citation type="journal article" date="2016" name="Nat. Commun.">
        <title>Thousands of microbial genomes shed light on interconnected biogeochemical processes in an aquifer system.</title>
        <authorList>
            <person name="Anantharaman K."/>
            <person name="Brown C.T."/>
            <person name="Hug L.A."/>
            <person name="Sharon I."/>
            <person name="Castelle C.J."/>
            <person name="Probst A.J."/>
            <person name="Thomas B.C."/>
            <person name="Singh A."/>
            <person name="Wilkins M.J."/>
            <person name="Karaoz U."/>
            <person name="Brodie E.L."/>
            <person name="Williams K.H."/>
            <person name="Hubbard S.S."/>
            <person name="Banfield J.F."/>
        </authorList>
    </citation>
    <scope>NUCLEOTIDE SEQUENCE [LARGE SCALE GENOMIC DNA]</scope>
</reference>
<name>A0A1G1YIN5_9BACT</name>
<dbReference type="SUPFAM" id="SSF53448">
    <property type="entry name" value="Nucleotide-diphospho-sugar transferases"/>
    <property type="match status" value="1"/>
</dbReference>
<dbReference type="InterPro" id="IPR001173">
    <property type="entry name" value="Glyco_trans_2-like"/>
</dbReference>
<keyword evidence="1" id="KW-0812">Transmembrane</keyword>
<dbReference type="InterPro" id="IPR029044">
    <property type="entry name" value="Nucleotide-diphossugar_trans"/>
</dbReference>
<dbReference type="Gene3D" id="3.90.550.10">
    <property type="entry name" value="Spore Coat Polysaccharide Biosynthesis Protein SpsA, Chain A"/>
    <property type="match status" value="1"/>
</dbReference>
<dbReference type="Proteomes" id="UP000177376">
    <property type="component" value="Unassembled WGS sequence"/>
</dbReference>
<keyword evidence="1" id="KW-0472">Membrane</keyword>
<feature type="transmembrane region" description="Helical" evidence="1">
    <location>
        <begin position="37"/>
        <end position="60"/>
    </location>
</feature>
<dbReference type="PANTHER" id="PTHR36851:SF1">
    <property type="entry name" value="GLYCO_TRANS_2-LIKE DOMAIN-CONTAINING PROTEIN"/>
    <property type="match status" value="1"/>
</dbReference>
<gene>
    <name evidence="3" type="ORF">A3A02_02060</name>
</gene>
<evidence type="ECO:0000313" key="3">
    <source>
        <dbReference type="EMBL" id="OGY51570.1"/>
    </source>
</evidence>
<comment type="caution">
    <text evidence="3">The sequence shown here is derived from an EMBL/GenBank/DDBJ whole genome shotgun (WGS) entry which is preliminary data.</text>
</comment>
<evidence type="ECO:0000259" key="2">
    <source>
        <dbReference type="Pfam" id="PF13632"/>
    </source>
</evidence>
<dbReference type="AlphaFoldDB" id="A0A1G1YIN5"/>
<feature type="transmembrane region" description="Helical" evidence="1">
    <location>
        <begin position="378"/>
        <end position="399"/>
    </location>
</feature>
<protein>
    <recommendedName>
        <fullName evidence="2">Glycosyltransferase 2-like domain-containing protein</fullName>
    </recommendedName>
</protein>
<feature type="transmembrane region" description="Helical" evidence="1">
    <location>
        <begin position="419"/>
        <end position="438"/>
    </location>
</feature>